<feature type="domain" description="Ubiquitin-like protease family profile" evidence="4">
    <location>
        <begin position="1"/>
        <end position="162"/>
    </location>
</feature>
<evidence type="ECO:0000256" key="2">
    <source>
        <dbReference type="ARBA" id="ARBA00022670"/>
    </source>
</evidence>
<comment type="similarity">
    <text evidence="1">Belongs to the peptidase C48 family.</text>
</comment>
<dbReference type="PANTHER" id="PTHR33018:SF31">
    <property type="entry name" value="TRANSPOSASE, PTTA_EN_SPM, PLANT"/>
    <property type="match status" value="1"/>
</dbReference>
<accession>A0ABM3QRC7</accession>
<sequence length="208" mass="24168">MVSKLKEGEDVKLQASKGAFNFDNDRELVIAVEDINQLLSGAWLNISILEVLIWALYESWDEFDHPTNALGFMCPEMISETMLRHWILLVICLAKSPVYLFDSMQKKRNLMIKNQLNLAFRTYKAQNGKSKGTKLNWIAAQCPQQPGSLECGYYVMRFMYDIFTKHRDSQDLTTDYSRTKPFSFEEINEVKEFWADYFLTNSDVNLAS</sequence>
<dbReference type="Gene3D" id="3.40.395.10">
    <property type="entry name" value="Adenoviral Proteinase, Chain A"/>
    <property type="match status" value="1"/>
</dbReference>
<evidence type="ECO:0000313" key="5">
    <source>
        <dbReference type="Proteomes" id="UP000813463"/>
    </source>
</evidence>
<dbReference type="PROSITE" id="PS50600">
    <property type="entry name" value="ULP_PROTEASE"/>
    <property type="match status" value="1"/>
</dbReference>
<evidence type="ECO:0000256" key="1">
    <source>
        <dbReference type="ARBA" id="ARBA00005234"/>
    </source>
</evidence>
<proteinExistence type="inferred from homology"/>
<evidence type="ECO:0000256" key="3">
    <source>
        <dbReference type="ARBA" id="ARBA00022801"/>
    </source>
</evidence>
<dbReference type="RefSeq" id="XP_056685937.1">
    <property type="nucleotide sequence ID" value="XM_056829959.1"/>
</dbReference>
<evidence type="ECO:0000313" key="6">
    <source>
        <dbReference type="RefSeq" id="XP_056685937.1"/>
    </source>
</evidence>
<keyword evidence="5" id="KW-1185">Reference proteome</keyword>
<dbReference type="PANTHER" id="PTHR33018">
    <property type="entry name" value="OS10G0338966 PROTEIN-RELATED"/>
    <property type="match status" value="1"/>
</dbReference>
<keyword evidence="3" id="KW-0378">Hydrolase</keyword>
<dbReference type="InterPro" id="IPR003653">
    <property type="entry name" value="Peptidase_C48_C"/>
</dbReference>
<keyword evidence="2" id="KW-0645">Protease</keyword>
<dbReference type="InterPro" id="IPR038765">
    <property type="entry name" value="Papain-like_cys_pep_sf"/>
</dbReference>
<reference evidence="6" key="2">
    <citation type="submission" date="2025-08" db="UniProtKB">
        <authorList>
            <consortium name="RefSeq"/>
        </authorList>
    </citation>
    <scope>IDENTIFICATION</scope>
    <source>
        <tissue evidence="6">Leaf</tissue>
    </source>
</reference>
<protein>
    <recommendedName>
        <fullName evidence="4">Ubiquitin-like protease family profile domain-containing protein</fullName>
    </recommendedName>
</protein>
<evidence type="ECO:0000259" key="4">
    <source>
        <dbReference type="PROSITE" id="PS50600"/>
    </source>
</evidence>
<dbReference type="Pfam" id="PF02902">
    <property type="entry name" value="Peptidase_C48"/>
    <property type="match status" value="1"/>
</dbReference>
<dbReference type="GeneID" id="110805921"/>
<gene>
    <name evidence="6" type="primary">LOC110805921</name>
</gene>
<dbReference type="SUPFAM" id="SSF54001">
    <property type="entry name" value="Cysteine proteinases"/>
    <property type="match status" value="1"/>
</dbReference>
<reference evidence="5" key="1">
    <citation type="journal article" date="2021" name="Nat. Commun.">
        <title>Genomic analyses provide insights into spinach domestication and the genetic basis of agronomic traits.</title>
        <authorList>
            <person name="Cai X."/>
            <person name="Sun X."/>
            <person name="Xu C."/>
            <person name="Sun H."/>
            <person name="Wang X."/>
            <person name="Ge C."/>
            <person name="Zhang Z."/>
            <person name="Wang Q."/>
            <person name="Fei Z."/>
            <person name="Jiao C."/>
            <person name="Wang Q."/>
        </authorList>
    </citation>
    <scope>NUCLEOTIDE SEQUENCE [LARGE SCALE GENOMIC DNA]</scope>
    <source>
        <strain evidence="5">cv. Varoflay</strain>
    </source>
</reference>
<name>A0ABM3QRC7_SPIOL</name>
<organism evidence="5 6">
    <name type="scientific">Spinacia oleracea</name>
    <name type="common">Spinach</name>
    <dbReference type="NCBI Taxonomy" id="3562"/>
    <lineage>
        <taxon>Eukaryota</taxon>
        <taxon>Viridiplantae</taxon>
        <taxon>Streptophyta</taxon>
        <taxon>Embryophyta</taxon>
        <taxon>Tracheophyta</taxon>
        <taxon>Spermatophyta</taxon>
        <taxon>Magnoliopsida</taxon>
        <taxon>eudicotyledons</taxon>
        <taxon>Gunneridae</taxon>
        <taxon>Pentapetalae</taxon>
        <taxon>Caryophyllales</taxon>
        <taxon>Chenopodiaceae</taxon>
        <taxon>Chenopodioideae</taxon>
        <taxon>Anserineae</taxon>
        <taxon>Spinacia</taxon>
    </lineage>
</organism>
<dbReference type="Proteomes" id="UP000813463">
    <property type="component" value="Chromosome 5"/>
</dbReference>